<protein>
    <submittedName>
        <fullName evidence="3">Uncharacterized protein</fullName>
    </submittedName>
</protein>
<keyword evidence="2" id="KW-0812">Transmembrane</keyword>
<feature type="transmembrane region" description="Helical" evidence="2">
    <location>
        <begin position="131"/>
        <end position="157"/>
    </location>
</feature>
<evidence type="ECO:0000313" key="3">
    <source>
        <dbReference type="EMBL" id="CAE1305762.1"/>
    </source>
</evidence>
<evidence type="ECO:0000256" key="2">
    <source>
        <dbReference type="SAM" id="Phobius"/>
    </source>
</evidence>
<comment type="caution">
    <text evidence="3">The sequence shown here is derived from an EMBL/GenBank/DDBJ whole genome shotgun (WGS) entry which is preliminary data.</text>
</comment>
<dbReference type="AlphaFoldDB" id="A0A812DKN8"/>
<dbReference type="Proteomes" id="UP000597762">
    <property type="component" value="Unassembled WGS sequence"/>
</dbReference>
<name>A0A812DKN8_ACAPH</name>
<gene>
    <name evidence="3" type="ORF">SPHA_58136</name>
</gene>
<sequence>MLEMELPSSCTGSESDKERGGEELLLRPLCNGVLISVGADVDDKDGGGDTSLVVSWRNEVFLELLSKDFRFFKPPNLPFPFFTGAISVEGCCLFKSFSGEADSAPESQRSASTSLCFLVSSSASKYRQINVISLSLSLSLYLSIYLTCGNLSIYLIYLSRLWNSLSSSCFLAQIQASKI</sequence>
<accession>A0A812DKN8</accession>
<organism evidence="3 4">
    <name type="scientific">Acanthosepion pharaonis</name>
    <name type="common">Pharaoh cuttlefish</name>
    <name type="synonym">Sepia pharaonis</name>
    <dbReference type="NCBI Taxonomy" id="158019"/>
    <lineage>
        <taxon>Eukaryota</taxon>
        <taxon>Metazoa</taxon>
        <taxon>Spiralia</taxon>
        <taxon>Lophotrochozoa</taxon>
        <taxon>Mollusca</taxon>
        <taxon>Cephalopoda</taxon>
        <taxon>Coleoidea</taxon>
        <taxon>Decapodiformes</taxon>
        <taxon>Sepiida</taxon>
        <taxon>Sepiina</taxon>
        <taxon>Sepiidae</taxon>
        <taxon>Acanthosepion</taxon>
    </lineage>
</organism>
<reference evidence="3" key="1">
    <citation type="submission" date="2021-01" db="EMBL/GenBank/DDBJ databases">
        <authorList>
            <person name="Li R."/>
            <person name="Bekaert M."/>
        </authorList>
    </citation>
    <scope>NUCLEOTIDE SEQUENCE</scope>
    <source>
        <strain evidence="3">Farmed</strain>
    </source>
</reference>
<evidence type="ECO:0000313" key="4">
    <source>
        <dbReference type="Proteomes" id="UP000597762"/>
    </source>
</evidence>
<keyword evidence="4" id="KW-1185">Reference proteome</keyword>
<dbReference type="EMBL" id="CAHIKZ030003957">
    <property type="protein sequence ID" value="CAE1305762.1"/>
    <property type="molecule type" value="Genomic_DNA"/>
</dbReference>
<proteinExistence type="predicted"/>
<feature type="region of interest" description="Disordered" evidence="1">
    <location>
        <begin position="1"/>
        <end position="20"/>
    </location>
</feature>
<keyword evidence="2" id="KW-1133">Transmembrane helix</keyword>
<evidence type="ECO:0000256" key="1">
    <source>
        <dbReference type="SAM" id="MobiDB-lite"/>
    </source>
</evidence>
<keyword evidence="2" id="KW-0472">Membrane</keyword>